<protein>
    <recommendedName>
        <fullName evidence="4">DUF3397 domain-containing protein</fullName>
    </recommendedName>
</protein>
<evidence type="ECO:0000313" key="3">
    <source>
        <dbReference type="Proteomes" id="UP000534578"/>
    </source>
</evidence>
<keyword evidence="1" id="KW-1133">Transmembrane helix</keyword>
<sequence>MKRRELKRLTVSIQVIILEIILLLVIGVVERLLLRIFHHPKRAKHLWWGWTIILWILIIFNMGFYWPAYPIALWMILALLLIALQIIHNHEFIYRRYWPVFWRYSAYYALIIYISSLIITPWLPLI</sequence>
<feature type="transmembrane region" description="Helical" evidence="1">
    <location>
        <begin position="12"/>
        <end position="34"/>
    </location>
</feature>
<keyword evidence="1" id="KW-0812">Transmembrane</keyword>
<feature type="transmembrane region" description="Helical" evidence="1">
    <location>
        <begin position="100"/>
        <end position="123"/>
    </location>
</feature>
<evidence type="ECO:0000256" key="1">
    <source>
        <dbReference type="SAM" id="Phobius"/>
    </source>
</evidence>
<comment type="caution">
    <text evidence="2">The sequence shown here is derived from an EMBL/GenBank/DDBJ whole genome shotgun (WGS) entry which is preliminary data.</text>
</comment>
<proteinExistence type="predicted"/>
<dbReference type="Proteomes" id="UP000534578">
    <property type="component" value="Unassembled WGS sequence"/>
</dbReference>
<organism evidence="2 3">
    <name type="scientific">Limosilactobacillus agrestis</name>
    <dbReference type="NCBI Taxonomy" id="2759748"/>
    <lineage>
        <taxon>Bacteria</taxon>
        <taxon>Bacillati</taxon>
        <taxon>Bacillota</taxon>
        <taxon>Bacilli</taxon>
        <taxon>Lactobacillales</taxon>
        <taxon>Lactobacillaceae</taxon>
        <taxon>Limosilactobacillus</taxon>
    </lineage>
</organism>
<keyword evidence="1" id="KW-0472">Membrane</keyword>
<feature type="transmembrane region" description="Helical" evidence="1">
    <location>
        <begin position="46"/>
        <end position="65"/>
    </location>
</feature>
<name>A0A7W3UGP7_9LACO</name>
<dbReference type="AlphaFoldDB" id="A0A7W3UGP7"/>
<gene>
    <name evidence="2" type="ORF">H5R92_03445</name>
</gene>
<feature type="transmembrane region" description="Helical" evidence="1">
    <location>
        <begin position="71"/>
        <end position="88"/>
    </location>
</feature>
<dbReference type="EMBL" id="JACIVE010000043">
    <property type="protein sequence ID" value="MBB1095242.1"/>
    <property type="molecule type" value="Genomic_DNA"/>
</dbReference>
<evidence type="ECO:0000313" key="2">
    <source>
        <dbReference type="EMBL" id="MBB1095242.1"/>
    </source>
</evidence>
<reference evidence="2 3" key="1">
    <citation type="submission" date="2020-07" db="EMBL/GenBank/DDBJ databases">
        <title>Description of Limosilactobacillus balticus sp. nov., Limosilactobacillus agrestis sp. nov., Limosilactobacillus albertensis sp. nov., Limosilactobacillus rudii sp. nov., Limosilactobacillus fastidiosus sp. nov., five novel Limosilactobacillus species isolated from the vertebrate gastrointestinal tract, and proposal of 6 subspecies of Limosilactobacillus reuteri adapted to the gastrointestinal tract of specific vertebrate hosts.</title>
        <authorList>
            <person name="Li F."/>
            <person name="Cheng C."/>
            <person name="Zheng J."/>
            <person name="Quevedo R.M."/>
            <person name="Li J."/>
            <person name="Roos S."/>
            <person name="Gaenzle M.G."/>
            <person name="Walter J."/>
        </authorList>
    </citation>
    <scope>NUCLEOTIDE SEQUENCE [LARGE SCALE GENOMIC DNA]</scope>
    <source>
        <strain evidence="2 3">BG-MG3-A</strain>
    </source>
</reference>
<accession>A0A7W3UGP7</accession>
<evidence type="ECO:0008006" key="4">
    <source>
        <dbReference type="Google" id="ProtNLM"/>
    </source>
</evidence>